<evidence type="ECO:0000256" key="3">
    <source>
        <dbReference type="ARBA" id="ARBA00022679"/>
    </source>
</evidence>
<dbReference type="GO" id="GO:0031508">
    <property type="term" value="P:pericentric heterochromatin formation"/>
    <property type="evidence" value="ECO:0007669"/>
    <property type="project" value="TreeGrafter"/>
</dbReference>
<evidence type="ECO:0000256" key="6">
    <source>
        <dbReference type="PROSITE-ProRule" id="PRU00236"/>
    </source>
</evidence>
<dbReference type="InterPro" id="IPR029035">
    <property type="entry name" value="DHS-like_NAD/FAD-binding_dom"/>
</dbReference>
<dbReference type="InterPro" id="IPR050134">
    <property type="entry name" value="NAD-dep_sirtuin_deacylases"/>
</dbReference>
<keyword evidence="6" id="KW-0479">Metal-binding</keyword>
<protein>
    <recommendedName>
        <fullName evidence="7">Deacetylase sirtuin-type domain-containing protein</fullName>
    </recommendedName>
</protein>
<dbReference type="STRING" id="1051891.A0A0C3L0I9"/>
<reference evidence="9" key="2">
    <citation type="submission" date="2015-01" db="EMBL/GenBank/DDBJ databases">
        <title>Evolutionary Origins and Diversification of the Mycorrhizal Mutualists.</title>
        <authorList>
            <consortium name="DOE Joint Genome Institute"/>
            <consortium name="Mycorrhizal Genomics Consortium"/>
            <person name="Kohler A."/>
            <person name="Kuo A."/>
            <person name="Nagy L.G."/>
            <person name="Floudas D."/>
            <person name="Copeland A."/>
            <person name="Barry K.W."/>
            <person name="Cichocki N."/>
            <person name="Veneault-Fourrey C."/>
            <person name="LaButti K."/>
            <person name="Lindquist E.A."/>
            <person name="Lipzen A."/>
            <person name="Lundell T."/>
            <person name="Morin E."/>
            <person name="Murat C."/>
            <person name="Riley R."/>
            <person name="Ohm R."/>
            <person name="Sun H."/>
            <person name="Tunlid A."/>
            <person name="Henrissat B."/>
            <person name="Grigoriev I.V."/>
            <person name="Hibbett D.S."/>
            <person name="Martin F."/>
        </authorList>
    </citation>
    <scope>NUCLEOTIDE SEQUENCE [LARGE SCALE GENOMIC DNA]</scope>
    <source>
        <strain evidence="9">MUT 4182</strain>
    </source>
</reference>
<comment type="similarity">
    <text evidence="2">Belongs to the sirtuin family. Class I subfamily.</text>
</comment>
<dbReference type="GO" id="GO:0005634">
    <property type="term" value="C:nucleus"/>
    <property type="evidence" value="ECO:0007669"/>
    <property type="project" value="TreeGrafter"/>
</dbReference>
<dbReference type="OrthoDB" id="2919105at2759"/>
<feature type="domain" description="Deacetylase sirtuin-type" evidence="7">
    <location>
        <begin position="1"/>
        <end position="256"/>
    </location>
</feature>
<dbReference type="PROSITE" id="PS50305">
    <property type="entry name" value="SIRTUIN"/>
    <property type="match status" value="1"/>
</dbReference>
<evidence type="ECO:0000259" key="7">
    <source>
        <dbReference type="PROSITE" id="PS50305"/>
    </source>
</evidence>
<dbReference type="AlphaFoldDB" id="A0A0C3L0I9"/>
<dbReference type="GO" id="GO:0031934">
    <property type="term" value="C:mating-type region heterochromatin"/>
    <property type="evidence" value="ECO:0007669"/>
    <property type="project" value="TreeGrafter"/>
</dbReference>
<evidence type="ECO:0000313" key="9">
    <source>
        <dbReference type="Proteomes" id="UP000054248"/>
    </source>
</evidence>
<dbReference type="EMBL" id="KN824270">
    <property type="protein sequence ID" value="KIO15282.1"/>
    <property type="molecule type" value="Genomic_DNA"/>
</dbReference>
<dbReference type="PANTHER" id="PTHR11085">
    <property type="entry name" value="NAD-DEPENDENT PROTEIN DEACYLASE SIRTUIN-5, MITOCHONDRIAL-RELATED"/>
    <property type="match status" value="1"/>
</dbReference>
<gene>
    <name evidence="8" type="ORF">M407DRAFT_49627</name>
</gene>
<dbReference type="Pfam" id="PF02146">
    <property type="entry name" value="SIR2"/>
    <property type="match status" value="2"/>
</dbReference>
<keyword evidence="3" id="KW-0808">Transferase</keyword>
<feature type="binding site" evidence="6">
    <location>
        <position position="100"/>
    </location>
    <ligand>
        <name>Zn(2+)</name>
        <dbReference type="ChEBI" id="CHEBI:29105"/>
    </ligand>
</feature>
<dbReference type="InterPro" id="IPR026590">
    <property type="entry name" value="Ssirtuin_cat_dom"/>
</dbReference>
<feature type="active site" description="Proton acceptor" evidence="6">
    <location>
        <position position="89"/>
    </location>
</feature>
<evidence type="ECO:0000256" key="5">
    <source>
        <dbReference type="ARBA" id="ARBA00023128"/>
    </source>
</evidence>
<dbReference type="GO" id="GO:0000122">
    <property type="term" value="P:negative regulation of transcription by RNA polymerase II"/>
    <property type="evidence" value="ECO:0007669"/>
    <property type="project" value="TreeGrafter"/>
</dbReference>
<dbReference type="GO" id="GO:0006282">
    <property type="term" value="P:regulation of DNA repair"/>
    <property type="evidence" value="ECO:0007669"/>
    <property type="project" value="TreeGrafter"/>
</dbReference>
<feature type="non-terminal residue" evidence="8">
    <location>
        <position position="256"/>
    </location>
</feature>
<evidence type="ECO:0000256" key="1">
    <source>
        <dbReference type="ARBA" id="ARBA00004173"/>
    </source>
</evidence>
<evidence type="ECO:0000313" key="8">
    <source>
        <dbReference type="EMBL" id="KIO15282.1"/>
    </source>
</evidence>
<dbReference type="GO" id="GO:0046872">
    <property type="term" value="F:metal ion binding"/>
    <property type="evidence" value="ECO:0007669"/>
    <property type="project" value="UniProtKB-KW"/>
</dbReference>
<feature type="binding site" evidence="6">
    <location>
        <position position="97"/>
    </location>
    <ligand>
        <name>Zn(2+)</name>
        <dbReference type="ChEBI" id="CHEBI:29105"/>
    </ligand>
</feature>
<evidence type="ECO:0000256" key="4">
    <source>
        <dbReference type="ARBA" id="ARBA00023027"/>
    </source>
</evidence>
<dbReference type="Proteomes" id="UP000054248">
    <property type="component" value="Unassembled WGS sequence"/>
</dbReference>
<organism evidence="8 9">
    <name type="scientific">Tulasnella calospora MUT 4182</name>
    <dbReference type="NCBI Taxonomy" id="1051891"/>
    <lineage>
        <taxon>Eukaryota</taxon>
        <taxon>Fungi</taxon>
        <taxon>Dikarya</taxon>
        <taxon>Basidiomycota</taxon>
        <taxon>Agaricomycotina</taxon>
        <taxon>Agaricomycetes</taxon>
        <taxon>Cantharellales</taxon>
        <taxon>Tulasnellaceae</taxon>
        <taxon>Tulasnella</taxon>
    </lineage>
</organism>
<comment type="subcellular location">
    <subcellularLocation>
        <location evidence="1">Mitochondrion</location>
    </subcellularLocation>
</comment>
<feature type="binding site" evidence="6">
    <location>
        <position position="121"/>
    </location>
    <ligand>
        <name>Zn(2+)</name>
        <dbReference type="ChEBI" id="CHEBI:29105"/>
    </ligand>
</feature>
<dbReference type="InterPro" id="IPR003000">
    <property type="entry name" value="Sirtuin"/>
</dbReference>
<keyword evidence="5" id="KW-0496">Mitochondrion</keyword>
<dbReference type="GO" id="GO:0017136">
    <property type="term" value="F:histone deacetylase activity, NAD-dependent"/>
    <property type="evidence" value="ECO:0007669"/>
    <property type="project" value="TreeGrafter"/>
</dbReference>
<dbReference type="GO" id="GO:0005739">
    <property type="term" value="C:mitochondrion"/>
    <property type="evidence" value="ECO:0007669"/>
    <property type="project" value="UniProtKB-SubCell"/>
</dbReference>
<name>A0A0C3L0I9_9AGAM</name>
<reference evidence="8 9" key="1">
    <citation type="submission" date="2014-04" db="EMBL/GenBank/DDBJ databases">
        <authorList>
            <consortium name="DOE Joint Genome Institute"/>
            <person name="Kuo A."/>
            <person name="Girlanda M."/>
            <person name="Perotto S."/>
            <person name="Kohler A."/>
            <person name="Nagy L.G."/>
            <person name="Floudas D."/>
            <person name="Copeland A."/>
            <person name="Barry K.W."/>
            <person name="Cichocki N."/>
            <person name="Veneault-Fourrey C."/>
            <person name="LaButti K."/>
            <person name="Lindquist E.A."/>
            <person name="Lipzen A."/>
            <person name="Lundell T."/>
            <person name="Morin E."/>
            <person name="Murat C."/>
            <person name="Sun H."/>
            <person name="Tunlid A."/>
            <person name="Henrissat B."/>
            <person name="Grigoriev I.V."/>
            <person name="Hibbett D.S."/>
            <person name="Martin F."/>
            <person name="Nordberg H.P."/>
            <person name="Cantor M.N."/>
            <person name="Hua S.X."/>
        </authorList>
    </citation>
    <scope>NUCLEOTIDE SEQUENCE [LARGE SCALE GENOMIC DNA]</scope>
    <source>
        <strain evidence="8 9">MUT 4182</strain>
    </source>
</reference>
<dbReference type="Gene3D" id="3.40.50.1220">
    <property type="entry name" value="TPP-binding domain"/>
    <property type="match status" value="1"/>
</dbReference>
<accession>A0A0C3L0I9</accession>
<dbReference type="GO" id="GO:0070403">
    <property type="term" value="F:NAD+ binding"/>
    <property type="evidence" value="ECO:0007669"/>
    <property type="project" value="InterPro"/>
</dbReference>
<dbReference type="SUPFAM" id="SSF52467">
    <property type="entry name" value="DHS-like NAD/FAD-binding domain"/>
    <property type="match status" value="1"/>
</dbReference>
<evidence type="ECO:0000256" key="2">
    <source>
        <dbReference type="ARBA" id="ARBA00006924"/>
    </source>
</evidence>
<dbReference type="GO" id="GO:1990414">
    <property type="term" value="P:replication-born double-strand break repair via sister chromatid exchange"/>
    <property type="evidence" value="ECO:0007669"/>
    <property type="project" value="TreeGrafter"/>
</dbReference>
<sequence>FNTMIGSLAQQASISEPTPFHRLLKSLDERGKLIRVYTQNIDCLEEDAGLTYGIPAWNERRTRSPVKEKVKTKPSPISAPVAPRCIPLHGHVKTMYCPRCSHTTPLAPFIKRLSTGETIICASCEDLESTRRLVGKRERGVGNLRPSVVLYGEAHREGEIVGECVRRDLLGIQASSSKSRRKPDLLIVAGTSLKVPGTKSVVRQFAKAIRDANEPSDSSSTPPIQTIFINLEFPVPAREWESVFDIWLQGDVQTFA</sequence>
<keyword evidence="9" id="KW-1185">Reference proteome</keyword>
<keyword evidence="6" id="KW-0862">Zinc</keyword>
<proteinExistence type="inferred from homology"/>
<feature type="non-terminal residue" evidence="8">
    <location>
        <position position="1"/>
    </location>
</feature>
<dbReference type="PANTHER" id="PTHR11085:SF15">
    <property type="entry name" value="NAD-DEPENDENT HISTONE DEACETYLASE HST4"/>
    <property type="match status" value="1"/>
</dbReference>
<feature type="binding site" evidence="6">
    <location>
        <position position="124"/>
    </location>
    <ligand>
        <name>Zn(2+)</name>
        <dbReference type="ChEBI" id="CHEBI:29105"/>
    </ligand>
</feature>
<dbReference type="HOGENOM" id="CLU_021544_3_0_1"/>
<keyword evidence="4" id="KW-0520">NAD</keyword>